<keyword evidence="3" id="KW-1185">Reference proteome</keyword>
<sequence length="115" mass="13644">MSILSNIATCKCPNCRKSAIFNPSKGYPLRIPRMYERCQNCHYKFERETGFFFGAMFVSYALAAAEMISVFVVFWYFFGLRPLMVFILVAIMASMLSTFNFKWSRTIWIYLFYKR</sequence>
<evidence type="ECO:0000313" key="2">
    <source>
        <dbReference type="EMBL" id="KAB5486097.1"/>
    </source>
</evidence>
<comment type="caution">
    <text evidence="2">The sequence shown here is derived from an EMBL/GenBank/DDBJ whole genome shotgun (WGS) entry which is preliminary data.</text>
</comment>
<dbReference type="OrthoDB" id="9790326at2"/>
<evidence type="ECO:0000313" key="3">
    <source>
        <dbReference type="Proteomes" id="UP000319204"/>
    </source>
</evidence>
<feature type="transmembrane region" description="Helical" evidence="1">
    <location>
        <begin position="51"/>
        <end position="77"/>
    </location>
</feature>
<organism evidence="2 3">
    <name type="scientific">Flagellimonas hadalis</name>
    <dbReference type="NCBI Taxonomy" id="2597517"/>
    <lineage>
        <taxon>Bacteria</taxon>
        <taxon>Pseudomonadati</taxon>
        <taxon>Bacteroidota</taxon>
        <taxon>Flavobacteriia</taxon>
        <taxon>Flavobacteriales</taxon>
        <taxon>Flavobacteriaceae</taxon>
        <taxon>Flagellimonas</taxon>
    </lineage>
</organism>
<reference evidence="2" key="1">
    <citation type="submission" date="2019-10" db="EMBL/GenBank/DDBJ databases">
        <title>Muricauda hadale sp. nov., a piezophilic bacterium isolated from hadopelagic water of the Mariana Trench.</title>
        <authorList>
            <person name="Wei Y."/>
        </authorList>
    </citation>
    <scope>NUCLEOTIDE SEQUENCE [LARGE SCALE GENOMIC DNA]</scope>
    <source>
        <strain evidence="2">MT-229</strain>
    </source>
</reference>
<dbReference type="AlphaFoldDB" id="A0A5N5IQB3"/>
<feature type="transmembrane region" description="Helical" evidence="1">
    <location>
        <begin position="83"/>
        <end position="101"/>
    </location>
</feature>
<accession>A0A5N5IQB3</accession>
<keyword evidence="1" id="KW-0812">Transmembrane</keyword>
<dbReference type="EMBL" id="VNIK02000010">
    <property type="protein sequence ID" value="KAB5486097.1"/>
    <property type="molecule type" value="Genomic_DNA"/>
</dbReference>
<protein>
    <submittedName>
        <fullName evidence="2">DUF983 domain-containing protein</fullName>
    </submittedName>
</protein>
<name>A0A5N5IQB3_9FLAO</name>
<proteinExistence type="predicted"/>
<keyword evidence="1" id="KW-1133">Transmembrane helix</keyword>
<dbReference type="Pfam" id="PF06170">
    <property type="entry name" value="DUF983"/>
    <property type="match status" value="1"/>
</dbReference>
<keyword evidence="1" id="KW-0472">Membrane</keyword>
<dbReference type="Proteomes" id="UP000319204">
    <property type="component" value="Unassembled WGS sequence"/>
</dbReference>
<dbReference type="RefSeq" id="WP_151891152.1">
    <property type="nucleotide sequence ID" value="NZ_VNIK02000010.1"/>
</dbReference>
<dbReference type="InterPro" id="IPR009325">
    <property type="entry name" value="DUF983"/>
</dbReference>
<gene>
    <name evidence="2" type="ORF">FOT42_013975</name>
</gene>
<evidence type="ECO:0000256" key="1">
    <source>
        <dbReference type="SAM" id="Phobius"/>
    </source>
</evidence>